<keyword evidence="4" id="KW-0677">Repeat</keyword>
<dbReference type="GO" id="GO:0031012">
    <property type="term" value="C:extracellular matrix"/>
    <property type="evidence" value="ECO:0007669"/>
    <property type="project" value="TreeGrafter"/>
</dbReference>
<keyword evidence="6" id="KW-0401">Integrin</keyword>
<dbReference type="STRING" id="407821.A0A087UZ28"/>
<dbReference type="InterPro" id="IPR036383">
    <property type="entry name" value="TSP1_rpt_sf"/>
</dbReference>
<dbReference type="InterPro" id="IPR050439">
    <property type="entry name" value="ADAMTS_ADAMTS-like"/>
</dbReference>
<evidence type="ECO:0000256" key="2">
    <source>
        <dbReference type="ARBA" id="ARBA00022525"/>
    </source>
</evidence>
<dbReference type="Pfam" id="PF19030">
    <property type="entry name" value="TSP1_ADAMTS"/>
    <property type="match status" value="2"/>
</dbReference>
<sequence length="145" mass="16373">MDLDSKADHEDSEIDNEIGPPIIRKEPALIPYVFDDDDDDDDDENDPEGGGNKYAWKVGVWSKCSSRCDGGSRKREAVCLDTVSKHVVVEELCDPYRRPDTLEACNTEPCLDWIISEWSECSAKCNEGEMHREVTCPKSHHCNPD</sequence>
<reference evidence="6 7" key="1">
    <citation type="submission" date="2013-11" db="EMBL/GenBank/DDBJ databases">
        <title>Genome sequencing of Stegodyphus mimosarum.</title>
        <authorList>
            <person name="Bechsgaard J."/>
        </authorList>
    </citation>
    <scope>NUCLEOTIDE SEQUENCE [LARGE SCALE GENOMIC DNA]</scope>
</reference>
<protein>
    <submittedName>
        <fullName evidence="6">A disintegrin and metalloproteinase with thrombospondin motifs 7</fullName>
    </submittedName>
</protein>
<dbReference type="AlphaFoldDB" id="A0A087UZ28"/>
<evidence type="ECO:0000256" key="3">
    <source>
        <dbReference type="ARBA" id="ARBA00022729"/>
    </source>
</evidence>
<accession>A0A087UZ28</accession>
<name>A0A087UZ28_STEMI</name>
<dbReference type="GO" id="GO:0006508">
    <property type="term" value="P:proteolysis"/>
    <property type="evidence" value="ECO:0007669"/>
    <property type="project" value="TreeGrafter"/>
</dbReference>
<feature type="non-terminal residue" evidence="6">
    <location>
        <position position="145"/>
    </location>
</feature>
<keyword evidence="2" id="KW-0964">Secreted</keyword>
<evidence type="ECO:0000313" key="7">
    <source>
        <dbReference type="Proteomes" id="UP000054359"/>
    </source>
</evidence>
<feature type="region of interest" description="Disordered" evidence="5">
    <location>
        <begin position="1"/>
        <end position="53"/>
    </location>
</feature>
<dbReference type="GO" id="GO:0005576">
    <property type="term" value="C:extracellular region"/>
    <property type="evidence" value="ECO:0007669"/>
    <property type="project" value="UniProtKB-SubCell"/>
</dbReference>
<dbReference type="Gene3D" id="2.20.100.10">
    <property type="entry name" value="Thrombospondin type-1 (TSP1) repeat"/>
    <property type="match status" value="2"/>
</dbReference>
<evidence type="ECO:0000313" key="6">
    <source>
        <dbReference type="EMBL" id="KFM82617.1"/>
    </source>
</evidence>
<dbReference type="InterPro" id="IPR000884">
    <property type="entry name" value="TSP1_rpt"/>
</dbReference>
<dbReference type="EMBL" id="KK122379">
    <property type="protein sequence ID" value="KFM82617.1"/>
    <property type="molecule type" value="Genomic_DNA"/>
</dbReference>
<gene>
    <name evidence="6" type="ORF">X975_01222</name>
</gene>
<dbReference type="OrthoDB" id="412680at2759"/>
<dbReference type="GO" id="GO:0007229">
    <property type="term" value="P:integrin-mediated signaling pathway"/>
    <property type="evidence" value="ECO:0007669"/>
    <property type="project" value="UniProtKB-KW"/>
</dbReference>
<proteinExistence type="predicted"/>
<keyword evidence="3" id="KW-0732">Signal</keyword>
<dbReference type="Proteomes" id="UP000054359">
    <property type="component" value="Unassembled WGS sequence"/>
</dbReference>
<dbReference type="PANTHER" id="PTHR13723">
    <property type="entry name" value="ADAMTS A DISINTEGRIN AND METALLOPROTEASE WITH THROMBOSPONDIN MOTIFS PROTEASE"/>
    <property type="match status" value="1"/>
</dbReference>
<evidence type="ECO:0000256" key="1">
    <source>
        <dbReference type="ARBA" id="ARBA00004613"/>
    </source>
</evidence>
<organism evidence="6 7">
    <name type="scientific">Stegodyphus mimosarum</name>
    <name type="common">African social velvet spider</name>
    <dbReference type="NCBI Taxonomy" id="407821"/>
    <lineage>
        <taxon>Eukaryota</taxon>
        <taxon>Metazoa</taxon>
        <taxon>Ecdysozoa</taxon>
        <taxon>Arthropoda</taxon>
        <taxon>Chelicerata</taxon>
        <taxon>Arachnida</taxon>
        <taxon>Araneae</taxon>
        <taxon>Araneomorphae</taxon>
        <taxon>Entelegynae</taxon>
        <taxon>Eresoidea</taxon>
        <taxon>Eresidae</taxon>
        <taxon>Stegodyphus</taxon>
    </lineage>
</organism>
<evidence type="ECO:0000256" key="4">
    <source>
        <dbReference type="ARBA" id="ARBA00022737"/>
    </source>
</evidence>
<keyword evidence="7" id="KW-1185">Reference proteome</keyword>
<dbReference type="PANTHER" id="PTHR13723:SF200">
    <property type="entry name" value="ADAM METALLOPEPTIDASE WITH THROMBOSPONDIN TYPE 1 MOTIF B, ISOFORM B"/>
    <property type="match status" value="1"/>
</dbReference>
<evidence type="ECO:0000256" key="5">
    <source>
        <dbReference type="SAM" id="MobiDB-lite"/>
    </source>
</evidence>
<dbReference type="GO" id="GO:0030198">
    <property type="term" value="P:extracellular matrix organization"/>
    <property type="evidence" value="ECO:0007669"/>
    <property type="project" value="TreeGrafter"/>
</dbReference>
<dbReference type="SUPFAM" id="SSF82895">
    <property type="entry name" value="TSP-1 type 1 repeat"/>
    <property type="match status" value="2"/>
</dbReference>
<feature type="compositionally biased region" description="Acidic residues" evidence="5">
    <location>
        <begin position="34"/>
        <end position="47"/>
    </location>
</feature>
<dbReference type="GO" id="GO:0004222">
    <property type="term" value="F:metalloendopeptidase activity"/>
    <property type="evidence" value="ECO:0007669"/>
    <property type="project" value="TreeGrafter"/>
</dbReference>
<dbReference type="PROSITE" id="PS50092">
    <property type="entry name" value="TSP1"/>
    <property type="match status" value="1"/>
</dbReference>
<dbReference type="SMART" id="SM00209">
    <property type="entry name" value="TSP1"/>
    <property type="match status" value="2"/>
</dbReference>
<dbReference type="FunFam" id="2.20.100.10:FF:000005">
    <property type="entry name" value="ADAM metallopeptidase with thrombospondin type 1 motif 9"/>
    <property type="match status" value="1"/>
</dbReference>
<comment type="subcellular location">
    <subcellularLocation>
        <location evidence="1">Secreted</location>
    </subcellularLocation>
</comment>